<sequence>MSRFDDNGRTLPDAAQVTVVDAVSGDDAELAERLVAALVDGTHAPDRADWYDVVVERTATKIEVKSAHKQVDDEYPAEGRFRLWR</sequence>
<gene>
    <name evidence="1" type="ORF">GRX01_14205</name>
</gene>
<evidence type="ECO:0000313" key="2">
    <source>
        <dbReference type="Proteomes" id="UP000437065"/>
    </source>
</evidence>
<reference evidence="1 2" key="1">
    <citation type="submission" date="2019-12" db="EMBL/GenBank/DDBJ databases">
        <title>Isolation and characterization of three novel carbon monoxide-oxidizing members of Halobacteria from salione crusts and soils.</title>
        <authorList>
            <person name="Myers M.R."/>
            <person name="King G.M."/>
        </authorList>
    </citation>
    <scope>NUCLEOTIDE SEQUENCE [LARGE SCALE GENOMIC DNA]</scope>
    <source>
        <strain evidence="1 2">WSA2</strain>
    </source>
</reference>
<dbReference type="OrthoDB" id="289425at2157"/>
<dbReference type="Pfam" id="PF25941">
    <property type="entry name" value="PDDEXK_16"/>
    <property type="match status" value="1"/>
</dbReference>
<organism evidence="1 2">
    <name type="scientific">Halobaculum saliterrae</name>
    <dbReference type="NCBI Taxonomy" id="2073113"/>
    <lineage>
        <taxon>Archaea</taxon>
        <taxon>Methanobacteriati</taxon>
        <taxon>Methanobacteriota</taxon>
        <taxon>Stenosarchaea group</taxon>
        <taxon>Halobacteria</taxon>
        <taxon>Halobacteriales</taxon>
        <taxon>Haloferacaceae</taxon>
        <taxon>Halobaculum</taxon>
    </lineage>
</organism>
<dbReference type="RefSeq" id="WP_159668834.1">
    <property type="nucleotide sequence ID" value="NZ_WUUS01000009.1"/>
</dbReference>
<accession>A0A6B0SY85</accession>
<name>A0A6B0SY85_9EURY</name>
<dbReference type="AlphaFoldDB" id="A0A6B0SY85"/>
<protein>
    <submittedName>
        <fullName evidence="1">Uncharacterized protein</fullName>
    </submittedName>
</protein>
<keyword evidence="2" id="KW-1185">Reference proteome</keyword>
<evidence type="ECO:0000313" key="1">
    <source>
        <dbReference type="EMBL" id="MXR42486.1"/>
    </source>
</evidence>
<comment type="caution">
    <text evidence="1">The sequence shown here is derived from an EMBL/GenBank/DDBJ whole genome shotgun (WGS) entry which is preliminary data.</text>
</comment>
<proteinExistence type="predicted"/>
<dbReference type="Proteomes" id="UP000437065">
    <property type="component" value="Unassembled WGS sequence"/>
</dbReference>
<dbReference type="InterPro" id="IPR058715">
    <property type="entry name" value="PDDEXK_nuclease-rel"/>
</dbReference>
<dbReference type="EMBL" id="WUUS01000009">
    <property type="protein sequence ID" value="MXR42486.1"/>
    <property type="molecule type" value="Genomic_DNA"/>
</dbReference>